<organism evidence="1 2">
    <name type="scientific">Planomicrobium soli</name>
    <dbReference type="NCBI Taxonomy" id="1176648"/>
    <lineage>
        <taxon>Bacteria</taxon>
        <taxon>Bacillati</taxon>
        <taxon>Bacillota</taxon>
        <taxon>Bacilli</taxon>
        <taxon>Bacillales</taxon>
        <taxon>Caryophanaceae</taxon>
        <taxon>Planomicrobium</taxon>
    </lineage>
</organism>
<dbReference type="Proteomes" id="UP000242682">
    <property type="component" value="Unassembled WGS sequence"/>
</dbReference>
<comment type="caution">
    <text evidence="1">The sequence shown here is derived from an EMBL/GenBank/DDBJ whole genome shotgun (WGS) entry which is preliminary data.</text>
</comment>
<evidence type="ECO:0000313" key="1">
    <source>
        <dbReference type="EMBL" id="PSL41605.1"/>
    </source>
</evidence>
<name>A0A2P8H5U4_9BACL</name>
<proteinExistence type="predicted"/>
<accession>A0A2P8H5U4</accession>
<reference evidence="1 2" key="1">
    <citation type="submission" date="2018-03" db="EMBL/GenBank/DDBJ databases">
        <title>Genomic Encyclopedia of Type Strains, Phase III (KMG-III): the genomes of soil and plant-associated and newly described type strains.</title>
        <authorList>
            <person name="Whitman W."/>
        </authorList>
    </citation>
    <scope>NUCLEOTIDE SEQUENCE [LARGE SCALE GENOMIC DNA]</scope>
    <source>
        <strain evidence="1 2">CGMCC 1.12259</strain>
    </source>
</reference>
<dbReference type="PANTHER" id="PTHR42110:SF1">
    <property type="entry name" value="L-ASPARAGINASE, PUTATIVE (AFU_ORTHOLOGUE AFUA_3G11890)-RELATED"/>
    <property type="match status" value="1"/>
</dbReference>
<dbReference type="Pfam" id="PF06089">
    <property type="entry name" value="Asparaginase_II"/>
    <property type="match status" value="1"/>
</dbReference>
<keyword evidence="2" id="KW-1185">Reference proteome</keyword>
<dbReference type="PANTHER" id="PTHR42110">
    <property type="entry name" value="L-ASPARAGINASE, PUTATIVE (AFU_ORTHOLOGUE AFUA_3G11890)-RELATED"/>
    <property type="match status" value="1"/>
</dbReference>
<dbReference type="EMBL" id="PYAT01000002">
    <property type="protein sequence ID" value="PSL41605.1"/>
    <property type="molecule type" value="Genomic_DNA"/>
</dbReference>
<gene>
    <name evidence="1" type="ORF">B0H99_102289</name>
</gene>
<dbReference type="OrthoDB" id="9770793at2"/>
<dbReference type="AlphaFoldDB" id="A0A2P8H5U4"/>
<protein>
    <submittedName>
        <fullName evidence="1">Asparaginase</fullName>
    </submittedName>
</protein>
<dbReference type="RefSeq" id="WP_106532286.1">
    <property type="nucleotide sequence ID" value="NZ_PYAT01000002.1"/>
</dbReference>
<evidence type="ECO:0000313" key="2">
    <source>
        <dbReference type="Proteomes" id="UP000242682"/>
    </source>
</evidence>
<sequence length="341" mass="37248">MTAEAVVEVTRGALVESLHRGHVAVVNAKHELLYSVGDPQKVIYARSSMKPLQAIPIVETGAADHYRFSDADLSLACASHNGEEQHTERVEAILDRTGLAIADLKCGTHNPKWEAAYRALIKSGEPLTEIYNNCSGKHSGMLATAKHMNESTADYYKLDHPVQQRILQVISELTEVQESKIVIGVDGCGVPVHGVPIENLALSFAKMANPSGLPERRRNAVERVTAAMMAEPEMVGGTDRFCTDFMRILNGRMFAKAGAEGVYCIGDKETGFGIALKVEDGNARATSAVAMEVLSQLGLLTDEQKEQLRDYHYPPLENARKEKIGELRPAFTLKEHIAASK</sequence>
<dbReference type="InterPro" id="IPR010349">
    <property type="entry name" value="Asparaginase_II"/>
</dbReference>